<feature type="region of interest" description="Disordered" evidence="1">
    <location>
        <begin position="1"/>
        <end position="41"/>
    </location>
</feature>
<proteinExistence type="predicted"/>
<organism evidence="2 3">
    <name type="scientific">Sinanodonta woodiana</name>
    <name type="common">Chinese pond mussel</name>
    <name type="synonym">Anodonta woodiana</name>
    <dbReference type="NCBI Taxonomy" id="1069815"/>
    <lineage>
        <taxon>Eukaryota</taxon>
        <taxon>Metazoa</taxon>
        <taxon>Spiralia</taxon>
        <taxon>Lophotrochozoa</taxon>
        <taxon>Mollusca</taxon>
        <taxon>Bivalvia</taxon>
        <taxon>Autobranchia</taxon>
        <taxon>Heteroconchia</taxon>
        <taxon>Palaeoheterodonta</taxon>
        <taxon>Unionida</taxon>
        <taxon>Unionoidea</taxon>
        <taxon>Unionidae</taxon>
        <taxon>Unioninae</taxon>
        <taxon>Sinanodonta</taxon>
    </lineage>
</organism>
<comment type="caution">
    <text evidence="2">The sequence shown here is derived from an EMBL/GenBank/DDBJ whole genome shotgun (WGS) entry which is preliminary data.</text>
</comment>
<reference evidence="2 3" key="1">
    <citation type="submission" date="2024-11" db="EMBL/GenBank/DDBJ databases">
        <title>Chromosome-level genome assembly of the freshwater bivalve Anodonta woodiana.</title>
        <authorList>
            <person name="Chen X."/>
        </authorList>
    </citation>
    <scope>NUCLEOTIDE SEQUENCE [LARGE SCALE GENOMIC DNA]</scope>
    <source>
        <strain evidence="2">MN2024</strain>
        <tissue evidence="2">Gills</tissue>
    </source>
</reference>
<evidence type="ECO:0000313" key="2">
    <source>
        <dbReference type="EMBL" id="KAL3874754.1"/>
    </source>
</evidence>
<evidence type="ECO:0000256" key="1">
    <source>
        <dbReference type="SAM" id="MobiDB-lite"/>
    </source>
</evidence>
<dbReference type="EMBL" id="JBJQND010000006">
    <property type="protein sequence ID" value="KAL3874754.1"/>
    <property type="molecule type" value="Genomic_DNA"/>
</dbReference>
<evidence type="ECO:0000313" key="3">
    <source>
        <dbReference type="Proteomes" id="UP001634394"/>
    </source>
</evidence>
<gene>
    <name evidence="2" type="ORF">ACJMK2_037725</name>
</gene>
<dbReference type="AlphaFoldDB" id="A0ABD3WLB7"/>
<keyword evidence="3" id="KW-1185">Reference proteome</keyword>
<accession>A0ABD3WLB7</accession>
<sequence length="67" mass="7446">MPTNNTKRNQKIVVQLPNIGCGSRQEPSGRGSRQEPSGRWNENYDVLDAMFLTPISDAFANDGPHTM</sequence>
<feature type="non-terminal residue" evidence="2">
    <location>
        <position position="67"/>
    </location>
</feature>
<name>A0ABD3WLB7_SINWO</name>
<protein>
    <submittedName>
        <fullName evidence="2">Uncharacterized protein</fullName>
    </submittedName>
</protein>
<dbReference type="Proteomes" id="UP001634394">
    <property type="component" value="Unassembled WGS sequence"/>
</dbReference>